<dbReference type="AlphaFoldDB" id="A0A0A9BGV6"/>
<protein>
    <submittedName>
        <fullName evidence="1">Uncharacterized protein</fullName>
    </submittedName>
</protein>
<proteinExistence type="predicted"/>
<organism evidence="1">
    <name type="scientific">Arundo donax</name>
    <name type="common">Giant reed</name>
    <name type="synonym">Donax arundinaceus</name>
    <dbReference type="NCBI Taxonomy" id="35708"/>
    <lineage>
        <taxon>Eukaryota</taxon>
        <taxon>Viridiplantae</taxon>
        <taxon>Streptophyta</taxon>
        <taxon>Embryophyta</taxon>
        <taxon>Tracheophyta</taxon>
        <taxon>Spermatophyta</taxon>
        <taxon>Magnoliopsida</taxon>
        <taxon>Liliopsida</taxon>
        <taxon>Poales</taxon>
        <taxon>Poaceae</taxon>
        <taxon>PACMAD clade</taxon>
        <taxon>Arundinoideae</taxon>
        <taxon>Arundineae</taxon>
        <taxon>Arundo</taxon>
    </lineage>
</organism>
<reference evidence="1" key="1">
    <citation type="submission" date="2014-09" db="EMBL/GenBank/DDBJ databases">
        <authorList>
            <person name="Magalhaes I.L.F."/>
            <person name="Oliveira U."/>
            <person name="Santos F.R."/>
            <person name="Vidigal T.H.D.A."/>
            <person name="Brescovit A.D."/>
            <person name="Santos A.J."/>
        </authorList>
    </citation>
    <scope>NUCLEOTIDE SEQUENCE</scope>
    <source>
        <tissue evidence="1">Shoot tissue taken approximately 20 cm above the soil surface</tissue>
    </source>
</reference>
<dbReference type="EMBL" id="GBRH01234711">
    <property type="protein sequence ID" value="JAD63184.1"/>
    <property type="molecule type" value="Transcribed_RNA"/>
</dbReference>
<accession>A0A0A9BGV6</accession>
<reference evidence="1" key="2">
    <citation type="journal article" date="2015" name="Data Brief">
        <title>Shoot transcriptome of the giant reed, Arundo donax.</title>
        <authorList>
            <person name="Barrero R.A."/>
            <person name="Guerrero F.D."/>
            <person name="Moolhuijzen P."/>
            <person name="Goolsby J.A."/>
            <person name="Tidwell J."/>
            <person name="Bellgard S.E."/>
            <person name="Bellgard M.I."/>
        </authorList>
    </citation>
    <scope>NUCLEOTIDE SEQUENCE</scope>
    <source>
        <tissue evidence="1">Shoot tissue taken approximately 20 cm above the soil surface</tissue>
    </source>
</reference>
<evidence type="ECO:0000313" key="1">
    <source>
        <dbReference type="EMBL" id="JAD63184.1"/>
    </source>
</evidence>
<name>A0A0A9BGV6_ARUDO</name>
<sequence length="25" mass="3155">MQKTPLTWNVYRIKLLHQFKNKRNP</sequence>